<evidence type="ECO:0000313" key="1">
    <source>
        <dbReference type="EMBL" id="CCX05988.1"/>
    </source>
</evidence>
<name>U4KWA2_PYROM</name>
<gene>
    <name evidence="1" type="ORF">PCON_05575</name>
</gene>
<dbReference type="EMBL" id="HF935278">
    <property type="protein sequence ID" value="CCX05988.1"/>
    <property type="molecule type" value="Genomic_DNA"/>
</dbReference>
<dbReference type="Proteomes" id="UP000018144">
    <property type="component" value="Unassembled WGS sequence"/>
</dbReference>
<proteinExistence type="predicted"/>
<organism evidence="1 2">
    <name type="scientific">Pyronema omphalodes (strain CBS 100304)</name>
    <name type="common">Pyronema confluens</name>
    <dbReference type="NCBI Taxonomy" id="1076935"/>
    <lineage>
        <taxon>Eukaryota</taxon>
        <taxon>Fungi</taxon>
        <taxon>Dikarya</taxon>
        <taxon>Ascomycota</taxon>
        <taxon>Pezizomycotina</taxon>
        <taxon>Pezizomycetes</taxon>
        <taxon>Pezizales</taxon>
        <taxon>Pyronemataceae</taxon>
        <taxon>Pyronema</taxon>
    </lineage>
</organism>
<accession>U4KWA2</accession>
<sequence length="99" mass="11443">MNSKFQAPVIQNGSAHLYYQIPMAKAVIQQFQTFSRTYATIDFQRVLYSNRARSSETFTSQLNDVSASLCRRNPTTTRGRGDRNHINTCNEDILYRFVN</sequence>
<dbReference type="AlphaFoldDB" id="U4KWA2"/>
<evidence type="ECO:0000313" key="2">
    <source>
        <dbReference type="Proteomes" id="UP000018144"/>
    </source>
</evidence>
<reference evidence="1 2" key="1">
    <citation type="journal article" date="2013" name="PLoS Genet.">
        <title>The genome and development-dependent transcriptomes of Pyronema confluens: a window into fungal evolution.</title>
        <authorList>
            <person name="Traeger S."/>
            <person name="Altegoer F."/>
            <person name="Freitag M."/>
            <person name="Gabaldon T."/>
            <person name="Kempken F."/>
            <person name="Kumar A."/>
            <person name="Marcet-Houben M."/>
            <person name="Poggeler S."/>
            <person name="Stajich J.E."/>
            <person name="Nowrousian M."/>
        </authorList>
    </citation>
    <scope>NUCLEOTIDE SEQUENCE [LARGE SCALE GENOMIC DNA]</scope>
    <source>
        <strain evidence="2">CBS 100304</strain>
        <tissue evidence="1">Vegetative mycelium</tissue>
    </source>
</reference>
<keyword evidence="2" id="KW-1185">Reference proteome</keyword>
<protein>
    <submittedName>
        <fullName evidence="1">Uncharacterized protein</fullName>
    </submittedName>
</protein>